<organism evidence="3 4">
    <name type="scientific">Olpidium bornovanus</name>
    <dbReference type="NCBI Taxonomy" id="278681"/>
    <lineage>
        <taxon>Eukaryota</taxon>
        <taxon>Fungi</taxon>
        <taxon>Fungi incertae sedis</taxon>
        <taxon>Olpidiomycota</taxon>
        <taxon>Olpidiomycotina</taxon>
        <taxon>Olpidiomycetes</taxon>
        <taxon>Olpidiales</taxon>
        <taxon>Olpidiaceae</taxon>
        <taxon>Olpidium</taxon>
    </lineage>
</organism>
<feature type="domain" description="Reverse transcriptase Ty1/copia-type" evidence="2">
    <location>
        <begin position="39"/>
        <end position="120"/>
    </location>
</feature>
<proteinExistence type="predicted"/>
<dbReference type="Pfam" id="PF07727">
    <property type="entry name" value="RVT_2"/>
    <property type="match status" value="1"/>
</dbReference>
<evidence type="ECO:0000256" key="1">
    <source>
        <dbReference type="SAM" id="MobiDB-lite"/>
    </source>
</evidence>
<accession>A0A8H8DK63</accession>
<dbReference type="Proteomes" id="UP000673691">
    <property type="component" value="Unassembled WGS sequence"/>
</dbReference>
<gene>
    <name evidence="3" type="ORF">BJ554DRAFT_6474</name>
</gene>
<dbReference type="PANTHER" id="PTHR11439:SF483">
    <property type="entry name" value="PEPTIDE SYNTHASE GLIP-LIKE, PUTATIVE (AFU_ORTHOLOGUE AFUA_3G12920)-RELATED"/>
    <property type="match status" value="1"/>
</dbReference>
<keyword evidence="4" id="KW-1185">Reference proteome</keyword>
<feature type="compositionally biased region" description="Basic and acidic residues" evidence="1">
    <location>
        <begin position="1"/>
        <end position="16"/>
    </location>
</feature>
<name>A0A8H8DK63_9FUNG</name>
<reference evidence="3 4" key="1">
    <citation type="journal article" name="Sci. Rep.">
        <title>Genome-scale phylogenetic analyses confirm Olpidium as the closest living zoosporic fungus to the non-flagellated, terrestrial fungi.</title>
        <authorList>
            <person name="Chang Y."/>
            <person name="Rochon D."/>
            <person name="Sekimoto S."/>
            <person name="Wang Y."/>
            <person name="Chovatia M."/>
            <person name="Sandor L."/>
            <person name="Salamov A."/>
            <person name="Grigoriev I.V."/>
            <person name="Stajich J.E."/>
            <person name="Spatafora J.W."/>
        </authorList>
    </citation>
    <scope>NUCLEOTIDE SEQUENCE [LARGE SCALE GENOMIC DNA]</scope>
    <source>
        <strain evidence="3">S191</strain>
    </source>
</reference>
<dbReference type="PANTHER" id="PTHR11439">
    <property type="entry name" value="GAG-POL-RELATED RETROTRANSPOSON"/>
    <property type="match status" value="1"/>
</dbReference>
<sequence length="387" mass="42495">TAPLRGDEDAGDEDAKLQTNEDTELHNHKNLKPFSSIIAIFATWVDDIILTGPDNTVLDNITQALNARSSLTDGGALTHTLGVQVIRAENGDLHLVQRHYTEKVLEKFNHTTCHAEAIPLDPSAIASLVPRDDTAPAAEKARYSELLGSLNYLSTRTRPDIALAISFLFRFMANPSPAHWSALKRVLRYLCGTTGSGLRLPAAPGFGLRLPAATGFGPQLPATIGFGLHVPLQIVAYSDSDWACAVADRKSITGYLLQVKPKQLPENHPALHATIIWRSGKQSSCREISWFRHIVEDVLGDVDPIPLFMDNHGALEISRDTRRINKRSKHIDIRYLYVGEAAEQGKVAPQAVSSRENQADIFTKGLARPDFERHCQALGVVLTPFPT</sequence>
<protein>
    <recommendedName>
        <fullName evidence="2">Reverse transcriptase Ty1/copia-type domain-containing protein</fullName>
    </recommendedName>
</protein>
<dbReference type="CDD" id="cd09272">
    <property type="entry name" value="RNase_HI_RT_Ty1"/>
    <property type="match status" value="1"/>
</dbReference>
<feature type="region of interest" description="Disordered" evidence="1">
    <location>
        <begin position="1"/>
        <end position="24"/>
    </location>
</feature>
<evidence type="ECO:0000313" key="4">
    <source>
        <dbReference type="Proteomes" id="UP000673691"/>
    </source>
</evidence>
<evidence type="ECO:0000313" key="3">
    <source>
        <dbReference type="EMBL" id="KAG5461348.1"/>
    </source>
</evidence>
<dbReference type="AlphaFoldDB" id="A0A8H8DK63"/>
<comment type="caution">
    <text evidence="3">The sequence shown here is derived from an EMBL/GenBank/DDBJ whole genome shotgun (WGS) entry which is preliminary data.</text>
</comment>
<dbReference type="InterPro" id="IPR013103">
    <property type="entry name" value="RVT_2"/>
</dbReference>
<dbReference type="EMBL" id="JAEFCI010003787">
    <property type="protein sequence ID" value="KAG5461348.1"/>
    <property type="molecule type" value="Genomic_DNA"/>
</dbReference>
<dbReference type="OrthoDB" id="3344688at2759"/>
<evidence type="ECO:0000259" key="2">
    <source>
        <dbReference type="Pfam" id="PF07727"/>
    </source>
</evidence>
<feature type="non-terminal residue" evidence="3">
    <location>
        <position position="1"/>
    </location>
</feature>